<dbReference type="AlphaFoldDB" id="A0A427YN36"/>
<organism evidence="8 9">
    <name type="scientific">Saitozyma podzolica</name>
    <dbReference type="NCBI Taxonomy" id="1890683"/>
    <lineage>
        <taxon>Eukaryota</taxon>
        <taxon>Fungi</taxon>
        <taxon>Dikarya</taxon>
        <taxon>Basidiomycota</taxon>
        <taxon>Agaricomycotina</taxon>
        <taxon>Tremellomycetes</taxon>
        <taxon>Tremellales</taxon>
        <taxon>Trimorphomycetaceae</taxon>
        <taxon>Saitozyma</taxon>
    </lineage>
</organism>
<dbReference type="EMBL" id="RSCD01000005">
    <property type="protein sequence ID" value="RSH92542.1"/>
    <property type="molecule type" value="Genomic_DNA"/>
</dbReference>
<keyword evidence="3 6" id="KW-1133">Transmembrane helix</keyword>
<dbReference type="STRING" id="1890683.A0A427YN36"/>
<feature type="transmembrane region" description="Helical" evidence="6">
    <location>
        <begin position="342"/>
        <end position="364"/>
    </location>
</feature>
<dbReference type="PROSITE" id="PS50850">
    <property type="entry name" value="MFS"/>
    <property type="match status" value="1"/>
</dbReference>
<dbReference type="CDD" id="cd17323">
    <property type="entry name" value="MFS_Tpo1_MDR_like"/>
    <property type="match status" value="1"/>
</dbReference>
<evidence type="ECO:0000256" key="4">
    <source>
        <dbReference type="ARBA" id="ARBA00023136"/>
    </source>
</evidence>
<reference evidence="8 9" key="1">
    <citation type="submission" date="2018-11" db="EMBL/GenBank/DDBJ databases">
        <title>Genome sequence of Saitozyma podzolica DSM 27192.</title>
        <authorList>
            <person name="Aliyu H."/>
            <person name="Gorte O."/>
            <person name="Ochsenreither K."/>
        </authorList>
    </citation>
    <scope>NUCLEOTIDE SEQUENCE [LARGE SCALE GENOMIC DNA]</scope>
    <source>
        <strain evidence="8 9">DSM 27192</strain>
    </source>
</reference>
<dbReference type="SUPFAM" id="SSF103473">
    <property type="entry name" value="MFS general substrate transporter"/>
    <property type="match status" value="1"/>
</dbReference>
<evidence type="ECO:0000256" key="5">
    <source>
        <dbReference type="SAM" id="MobiDB-lite"/>
    </source>
</evidence>
<evidence type="ECO:0000256" key="3">
    <source>
        <dbReference type="ARBA" id="ARBA00022989"/>
    </source>
</evidence>
<feature type="transmembrane region" description="Helical" evidence="6">
    <location>
        <begin position="230"/>
        <end position="250"/>
    </location>
</feature>
<feature type="transmembrane region" description="Helical" evidence="6">
    <location>
        <begin position="484"/>
        <end position="504"/>
    </location>
</feature>
<feature type="transmembrane region" description="Helical" evidence="6">
    <location>
        <begin position="198"/>
        <end position="218"/>
    </location>
</feature>
<feature type="transmembrane region" description="Helical" evidence="6">
    <location>
        <begin position="309"/>
        <end position="336"/>
    </location>
</feature>
<feature type="transmembrane region" description="Helical" evidence="6">
    <location>
        <begin position="416"/>
        <end position="443"/>
    </location>
</feature>
<dbReference type="GO" id="GO:0022857">
    <property type="term" value="F:transmembrane transporter activity"/>
    <property type="evidence" value="ECO:0007669"/>
    <property type="project" value="InterPro"/>
</dbReference>
<feature type="region of interest" description="Disordered" evidence="5">
    <location>
        <begin position="539"/>
        <end position="562"/>
    </location>
</feature>
<keyword evidence="4 6" id="KW-0472">Membrane</keyword>
<gene>
    <name evidence="8" type="ORF">EHS25_007986</name>
</gene>
<dbReference type="FunFam" id="1.20.1250.20:FF:000011">
    <property type="entry name" value="MFS multidrug transporter, putative"/>
    <property type="match status" value="1"/>
</dbReference>
<sequence length="562" mass="60966">MSSKIAVAPDISLEQSIASRITRRLCVDKEATHPLVPQSNPFQGSGTLEDPYLVDWLPGEIANPLNWKKGFRWLITVHLAINCLCPVFCSSSYVAAIPGIMVHFPPTSEELGILGLSLYVLGQAFGPLLWAPLSEIVGRRLSFLVAFPTFVLFNLAGAVAQNVATIMVTRFLAGVFGAGQLAVIGGQMADLWEMNDRIIPGSLATLSPLLGPVIGPIVSGFVGEKAGWRAVFWVQFGFGAATLVAWYFLIPETYPPILLKRKAARLQGEADASGTGEHFVSKYEVTRRAPIETLRRGLGKPFELLFREVIVWTLSGYLSLVYGILYLLFTAFPYIFVTLRGWSAGMTGLALIGIGIGMFIGFVMNKLQLVFYSKARAVTPAHLPVPPEVRLKTCCIGAILVPISLFWFAWTSKPKVHWIVPIIASVPFGTGYLLIFTSILLYLIDTYTIFAASALAANTVMRAAFGAAFPLFGTYMYKNLGADWAGTLLAFLLLACVPMPFLFVKYGHRLRASSKYAPSAPIATDPDVTPNTVELDSWATKGGPAAPGGQGGYDEESLKPIA</sequence>
<keyword evidence="2 6" id="KW-0812">Transmembrane</keyword>
<evidence type="ECO:0000256" key="6">
    <source>
        <dbReference type="SAM" id="Phobius"/>
    </source>
</evidence>
<dbReference type="PANTHER" id="PTHR23502:SF184">
    <property type="entry name" value="MAJOR FACILITATOR SUPERFAMILY (MFS) PROFILE DOMAIN-CONTAINING PROTEIN"/>
    <property type="match status" value="1"/>
</dbReference>
<comment type="caution">
    <text evidence="8">The sequence shown here is derived from an EMBL/GenBank/DDBJ whole genome shotgun (WGS) entry which is preliminary data.</text>
</comment>
<feature type="transmembrane region" description="Helical" evidence="6">
    <location>
        <begin position="166"/>
        <end position="186"/>
    </location>
</feature>
<feature type="transmembrane region" description="Helical" evidence="6">
    <location>
        <begin position="391"/>
        <end position="410"/>
    </location>
</feature>
<dbReference type="InterPro" id="IPR011701">
    <property type="entry name" value="MFS"/>
</dbReference>
<feature type="transmembrane region" description="Helical" evidence="6">
    <location>
        <begin position="113"/>
        <end position="131"/>
    </location>
</feature>
<protein>
    <recommendedName>
        <fullName evidence="7">Major facilitator superfamily (MFS) profile domain-containing protein</fullName>
    </recommendedName>
</protein>
<dbReference type="GO" id="GO:0005886">
    <property type="term" value="C:plasma membrane"/>
    <property type="evidence" value="ECO:0007669"/>
    <property type="project" value="TreeGrafter"/>
</dbReference>
<feature type="transmembrane region" description="Helical" evidence="6">
    <location>
        <begin position="450"/>
        <end position="472"/>
    </location>
</feature>
<dbReference type="OrthoDB" id="9986881at2759"/>
<dbReference type="InterPro" id="IPR036259">
    <property type="entry name" value="MFS_trans_sf"/>
</dbReference>
<evidence type="ECO:0000313" key="9">
    <source>
        <dbReference type="Proteomes" id="UP000279259"/>
    </source>
</evidence>
<keyword evidence="9" id="KW-1185">Reference proteome</keyword>
<dbReference type="Proteomes" id="UP000279259">
    <property type="component" value="Unassembled WGS sequence"/>
</dbReference>
<feature type="domain" description="Major facilitator superfamily (MFS) profile" evidence="7">
    <location>
        <begin position="75"/>
        <end position="508"/>
    </location>
</feature>
<proteinExistence type="predicted"/>
<evidence type="ECO:0000256" key="2">
    <source>
        <dbReference type="ARBA" id="ARBA00022692"/>
    </source>
</evidence>
<feature type="transmembrane region" description="Helical" evidence="6">
    <location>
        <begin position="143"/>
        <end position="160"/>
    </location>
</feature>
<feature type="transmembrane region" description="Helical" evidence="6">
    <location>
        <begin position="73"/>
        <end position="101"/>
    </location>
</feature>
<dbReference type="Pfam" id="PF07690">
    <property type="entry name" value="MFS_1"/>
    <property type="match status" value="1"/>
</dbReference>
<comment type="subcellular location">
    <subcellularLocation>
        <location evidence="1">Membrane</location>
        <topology evidence="1">Multi-pass membrane protein</topology>
    </subcellularLocation>
</comment>
<dbReference type="InterPro" id="IPR020846">
    <property type="entry name" value="MFS_dom"/>
</dbReference>
<dbReference type="Gene3D" id="1.20.1250.20">
    <property type="entry name" value="MFS general substrate transporter like domains"/>
    <property type="match status" value="1"/>
</dbReference>
<evidence type="ECO:0000313" key="8">
    <source>
        <dbReference type="EMBL" id="RSH92542.1"/>
    </source>
</evidence>
<name>A0A427YN36_9TREE</name>
<dbReference type="PANTHER" id="PTHR23502">
    <property type="entry name" value="MAJOR FACILITATOR SUPERFAMILY"/>
    <property type="match status" value="1"/>
</dbReference>
<accession>A0A427YN36</accession>
<evidence type="ECO:0000256" key="1">
    <source>
        <dbReference type="ARBA" id="ARBA00004141"/>
    </source>
</evidence>
<evidence type="ECO:0000259" key="7">
    <source>
        <dbReference type="PROSITE" id="PS50850"/>
    </source>
</evidence>